<dbReference type="GeneID" id="95353690"/>
<proteinExistence type="predicted"/>
<dbReference type="RefSeq" id="WP_190211539.1">
    <property type="nucleotide sequence ID" value="NZ_BNBO01000015.1"/>
</dbReference>
<feature type="region of interest" description="Disordered" evidence="1">
    <location>
        <begin position="37"/>
        <end position="69"/>
    </location>
</feature>
<dbReference type="EMBL" id="BNBO01000015">
    <property type="protein sequence ID" value="GHH71372.1"/>
    <property type="molecule type" value="Genomic_DNA"/>
</dbReference>
<dbReference type="AlphaFoldDB" id="A0A919FS06"/>
<evidence type="ECO:0000313" key="3">
    <source>
        <dbReference type="Proteomes" id="UP000617734"/>
    </source>
</evidence>
<protein>
    <submittedName>
        <fullName evidence="2">Uncharacterized protein</fullName>
    </submittedName>
</protein>
<dbReference type="Proteomes" id="UP000617734">
    <property type="component" value="Unassembled WGS sequence"/>
</dbReference>
<name>A0A919FS06_9ACTN</name>
<evidence type="ECO:0000313" key="2">
    <source>
        <dbReference type="EMBL" id="GHH71372.1"/>
    </source>
</evidence>
<sequence length="69" mass="7931">MAKKEPRSYLDPREMGADNIGDAARLFMLCARAARAESRGKSTKRLEARMDRIQKDARERWDAKHPGQD</sequence>
<reference evidence="2" key="2">
    <citation type="submission" date="2020-09" db="EMBL/GenBank/DDBJ databases">
        <authorList>
            <person name="Sun Q."/>
            <person name="Ohkuma M."/>
        </authorList>
    </citation>
    <scope>NUCLEOTIDE SEQUENCE</scope>
    <source>
        <strain evidence="2">JCM 4646</strain>
    </source>
</reference>
<evidence type="ECO:0000256" key="1">
    <source>
        <dbReference type="SAM" id="MobiDB-lite"/>
    </source>
</evidence>
<comment type="caution">
    <text evidence="2">The sequence shown here is derived from an EMBL/GenBank/DDBJ whole genome shotgun (WGS) entry which is preliminary data.</text>
</comment>
<gene>
    <name evidence="2" type="ORF">GCM10018781_32570</name>
</gene>
<reference evidence="2" key="1">
    <citation type="journal article" date="2014" name="Int. J. Syst. Evol. Microbiol.">
        <title>Complete genome sequence of Corynebacterium casei LMG S-19264T (=DSM 44701T), isolated from a smear-ripened cheese.</title>
        <authorList>
            <consortium name="US DOE Joint Genome Institute (JGI-PGF)"/>
            <person name="Walter F."/>
            <person name="Albersmeier A."/>
            <person name="Kalinowski J."/>
            <person name="Ruckert C."/>
        </authorList>
    </citation>
    <scope>NUCLEOTIDE SEQUENCE</scope>
    <source>
        <strain evidence="2">JCM 4646</strain>
    </source>
</reference>
<keyword evidence="3" id="KW-1185">Reference proteome</keyword>
<organism evidence="2 3">
    <name type="scientific">Kitasatospora indigofera</name>
    <dbReference type="NCBI Taxonomy" id="67307"/>
    <lineage>
        <taxon>Bacteria</taxon>
        <taxon>Bacillati</taxon>
        <taxon>Actinomycetota</taxon>
        <taxon>Actinomycetes</taxon>
        <taxon>Kitasatosporales</taxon>
        <taxon>Streptomycetaceae</taxon>
        <taxon>Kitasatospora</taxon>
    </lineage>
</organism>
<accession>A0A919FS06</accession>